<gene>
    <name evidence="3" type="primary">puuB_1</name>
    <name evidence="3" type="ORF">SIN8267_00179</name>
</gene>
<dbReference type="Gene3D" id="3.50.50.60">
    <property type="entry name" value="FAD/NAD(P)-binding domain"/>
    <property type="match status" value="1"/>
</dbReference>
<dbReference type="RefSeq" id="WP_237442789.1">
    <property type="nucleotide sequence ID" value="NZ_CAKLPX010000001.1"/>
</dbReference>
<keyword evidence="1 3" id="KW-0560">Oxidoreductase</keyword>
<dbReference type="Pfam" id="PF01266">
    <property type="entry name" value="DAO"/>
    <property type="match status" value="1"/>
</dbReference>
<dbReference type="GO" id="GO:0016491">
    <property type="term" value="F:oxidoreductase activity"/>
    <property type="evidence" value="ECO:0007669"/>
    <property type="project" value="UniProtKB-KW"/>
</dbReference>
<evidence type="ECO:0000313" key="3">
    <source>
        <dbReference type="EMBL" id="CAH0990096.1"/>
    </source>
</evidence>
<name>A0ABN8EC78_9GAMM</name>
<proteinExistence type="predicted"/>
<dbReference type="Gene3D" id="3.30.9.10">
    <property type="entry name" value="D-Amino Acid Oxidase, subunit A, domain 2"/>
    <property type="match status" value="1"/>
</dbReference>
<protein>
    <submittedName>
        <fullName evidence="3">Gamma-glutamylputrescine oxidoreductase</fullName>
        <ecNumber evidence="3">1.4.3.-</ecNumber>
    </submittedName>
</protein>
<dbReference type="PANTHER" id="PTHR13847:SF281">
    <property type="entry name" value="FAD DEPENDENT OXIDOREDUCTASE DOMAIN-CONTAINING PROTEIN"/>
    <property type="match status" value="1"/>
</dbReference>
<comment type="caution">
    <text evidence="3">The sequence shown here is derived from an EMBL/GenBank/DDBJ whole genome shotgun (WGS) entry which is preliminary data.</text>
</comment>
<organism evidence="3 4">
    <name type="scientific">Sinobacterium norvegicum</name>
    <dbReference type="NCBI Taxonomy" id="1641715"/>
    <lineage>
        <taxon>Bacteria</taxon>
        <taxon>Pseudomonadati</taxon>
        <taxon>Pseudomonadota</taxon>
        <taxon>Gammaproteobacteria</taxon>
        <taxon>Cellvibrionales</taxon>
        <taxon>Spongiibacteraceae</taxon>
        <taxon>Sinobacterium</taxon>
    </lineage>
</organism>
<evidence type="ECO:0000313" key="4">
    <source>
        <dbReference type="Proteomes" id="UP000838100"/>
    </source>
</evidence>
<keyword evidence="4" id="KW-1185">Reference proteome</keyword>
<reference evidence="3" key="1">
    <citation type="submission" date="2021-12" db="EMBL/GenBank/DDBJ databases">
        <authorList>
            <person name="Rodrigo-Torres L."/>
            <person name="Arahal R. D."/>
            <person name="Lucena T."/>
        </authorList>
    </citation>
    <scope>NUCLEOTIDE SEQUENCE</scope>
    <source>
        <strain evidence="3">CECT 8267</strain>
    </source>
</reference>
<feature type="domain" description="FAD dependent oxidoreductase" evidence="2">
    <location>
        <begin position="31"/>
        <end position="382"/>
    </location>
</feature>
<dbReference type="PANTHER" id="PTHR13847">
    <property type="entry name" value="SARCOSINE DEHYDROGENASE-RELATED"/>
    <property type="match status" value="1"/>
</dbReference>
<evidence type="ECO:0000256" key="1">
    <source>
        <dbReference type="ARBA" id="ARBA00023002"/>
    </source>
</evidence>
<dbReference type="Proteomes" id="UP000838100">
    <property type="component" value="Unassembled WGS sequence"/>
</dbReference>
<dbReference type="SUPFAM" id="SSF51905">
    <property type="entry name" value="FAD/NAD(P)-binding domain"/>
    <property type="match status" value="1"/>
</dbReference>
<dbReference type="EC" id="1.4.3.-" evidence="3"/>
<dbReference type="EMBL" id="CAKLPX010000001">
    <property type="protein sequence ID" value="CAH0990096.1"/>
    <property type="molecule type" value="Genomic_DNA"/>
</dbReference>
<dbReference type="InterPro" id="IPR036188">
    <property type="entry name" value="FAD/NAD-bd_sf"/>
</dbReference>
<dbReference type="InterPro" id="IPR006076">
    <property type="entry name" value="FAD-dep_OxRdtase"/>
</dbReference>
<sequence length="426" mass="47395">MQNHYAAESYYLASANTRPEHPRLQGEHDCDVCVIGGGFTGVSAALNLAEQGFKVILLESYHIGWGATGRNGGQAGGDPRLGVDELEQLVGVEDAHRHWDLNYAALDDMKARIKQHNIDCDWQDGIINSFHKASYDSEYRHYLDKLHKDYDADFIEYMDKDTVNNTVSSDQFHGGLYNKRSGHLHPLNFVLGLAKAAVDAGAHIFEHSEVLSYDDKTPTTINTAEGKVKAKYVVLACNGYLGKTEKRLSSSIMPINNFVLATEPLGKERAEQLIKNNAAVYDTRFVVNYWRMTADHRLLFGGGENYRNAFPSNLKGFVRDYMLKIYPQLDNVGIDYAWGGTLAITMNRMPDFGRLAPNVFYAQGYSGHGVVLAAFAGKLIAEALTGTAERFDLLSNAPMKKFPGGTLLRYPGLVAGMLYYSLRDRL</sequence>
<accession>A0ABN8EC78</accession>
<evidence type="ECO:0000259" key="2">
    <source>
        <dbReference type="Pfam" id="PF01266"/>
    </source>
</evidence>